<dbReference type="RefSeq" id="WP_071893106.1">
    <property type="nucleotide sequence ID" value="NZ_CP018135.1"/>
</dbReference>
<evidence type="ECO:0000256" key="1">
    <source>
        <dbReference type="SAM" id="MobiDB-lite"/>
    </source>
</evidence>
<evidence type="ECO:0000313" key="3">
    <source>
        <dbReference type="EMBL" id="APF39696.1"/>
    </source>
</evidence>
<organism evidence="3 4">
    <name type="scientific">Neomicrococcus aestuarii</name>
    <dbReference type="NCBI Taxonomy" id="556325"/>
    <lineage>
        <taxon>Bacteria</taxon>
        <taxon>Bacillati</taxon>
        <taxon>Actinomycetota</taxon>
        <taxon>Actinomycetes</taxon>
        <taxon>Micrococcales</taxon>
        <taxon>Micrococcaceae</taxon>
        <taxon>Neomicrococcus</taxon>
    </lineage>
</organism>
<keyword evidence="4" id="KW-1185">Reference proteome</keyword>
<evidence type="ECO:0008006" key="5">
    <source>
        <dbReference type="Google" id="ProtNLM"/>
    </source>
</evidence>
<keyword evidence="2" id="KW-0472">Membrane</keyword>
<feature type="compositionally biased region" description="Basic and acidic residues" evidence="1">
    <location>
        <begin position="12"/>
        <end position="28"/>
    </location>
</feature>
<keyword evidence="2" id="KW-1133">Transmembrane helix</keyword>
<feature type="compositionally biased region" description="Polar residues" evidence="1">
    <location>
        <begin position="1"/>
        <end position="10"/>
    </location>
</feature>
<feature type="region of interest" description="Disordered" evidence="1">
    <location>
        <begin position="1"/>
        <end position="39"/>
    </location>
</feature>
<evidence type="ECO:0000313" key="4">
    <source>
        <dbReference type="Proteomes" id="UP000183530"/>
    </source>
</evidence>
<gene>
    <name evidence="3" type="ORF">BHE16_00200</name>
</gene>
<protein>
    <recommendedName>
        <fullName evidence="5">Anti-sigma factor</fullName>
    </recommendedName>
</protein>
<dbReference type="KEGG" id="nae:BHE16_00200"/>
<evidence type="ECO:0000256" key="2">
    <source>
        <dbReference type="SAM" id="Phobius"/>
    </source>
</evidence>
<accession>A0A1L2ZKN6</accession>
<dbReference type="STRING" id="556325.BHE16_00200"/>
<dbReference type="EMBL" id="CP018135">
    <property type="protein sequence ID" value="APF39696.1"/>
    <property type="molecule type" value="Genomic_DNA"/>
</dbReference>
<feature type="compositionally biased region" description="Acidic residues" evidence="1">
    <location>
        <begin position="29"/>
        <end position="39"/>
    </location>
</feature>
<feature type="transmembrane region" description="Helical" evidence="2">
    <location>
        <begin position="57"/>
        <end position="78"/>
    </location>
</feature>
<proteinExistence type="predicted"/>
<dbReference type="AlphaFoldDB" id="A0A1L2ZKN6"/>
<reference evidence="3 4" key="1">
    <citation type="submission" date="2016-11" db="EMBL/GenBank/DDBJ databases">
        <title>Genome sequencing of Zhihengliuella aestuarii B18 antagonistic to Plasmodiophora brassicae.</title>
        <authorList>
            <person name="Luo Y."/>
        </authorList>
    </citation>
    <scope>NUCLEOTIDE SEQUENCE [LARGE SCALE GENOMIC DNA]</scope>
    <source>
        <strain evidence="3 4">B18</strain>
    </source>
</reference>
<name>A0A1L2ZKN6_9MICC</name>
<dbReference type="OrthoDB" id="153510at2"/>
<dbReference type="Proteomes" id="UP000183530">
    <property type="component" value="Chromosome"/>
</dbReference>
<keyword evidence="2" id="KW-0812">Transmembrane</keyword>
<sequence>MSFNSPSAPRSSDGRSLDDLHGVNHPDADSQDDFGLDLVDELSEHPEEPANRPVKKWMLVAGMLAILVVGGIVLLTLLTPKDSSGKIVDASDAQTSTQDITNGGSANIVISESEDGIAVQALDLPVAPEGFDYQWSATASDGSIRLLDALEDDKTDKWVSVHDLARLDDLTLSLETDGGLDVPEGEPLVVIATP</sequence>